<dbReference type="GO" id="GO:0005634">
    <property type="term" value="C:nucleus"/>
    <property type="evidence" value="ECO:0007669"/>
    <property type="project" value="UniProtKB-SubCell"/>
</dbReference>
<protein>
    <recommendedName>
        <fullName evidence="5">CCT domain-containing protein</fullName>
    </recommendedName>
</protein>
<organism evidence="6 7">
    <name type="scientific">Papaver nudicaule</name>
    <name type="common">Iceland poppy</name>
    <dbReference type="NCBI Taxonomy" id="74823"/>
    <lineage>
        <taxon>Eukaryota</taxon>
        <taxon>Viridiplantae</taxon>
        <taxon>Streptophyta</taxon>
        <taxon>Embryophyta</taxon>
        <taxon>Tracheophyta</taxon>
        <taxon>Spermatophyta</taxon>
        <taxon>Magnoliopsida</taxon>
        <taxon>Ranunculales</taxon>
        <taxon>Papaveraceae</taxon>
        <taxon>Papaveroideae</taxon>
        <taxon>Papaver</taxon>
    </lineage>
</organism>
<dbReference type="Proteomes" id="UP001177140">
    <property type="component" value="Unassembled WGS sequence"/>
</dbReference>
<feature type="region of interest" description="Disordered" evidence="4">
    <location>
        <begin position="1"/>
        <end position="86"/>
    </location>
</feature>
<keyword evidence="2 3" id="KW-0539">Nucleus</keyword>
<feature type="compositionally biased region" description="Basic residues" evidence="4">
    <location>
        <begin position="48"/>
        <end position="57"/>
    </location>
</feature>
<evidence type="ECO:0000256" key="4">
    <source>
        <dbReference type="SAM" id="MobiDB-lite"/>
    </source>
</evidence>
<evidence type="ECO:0000259" key="5">
    <source>
        <dbReference type="PROSITE" id="PS51017"/>
    </source>
</evidence>
<comment type="subcellular location">
    <subcellularLocation>
        <location evidence="1 3">Nucleus</location>
    </subcellularLocation>
</comment>
<sequence>MCANSENKIKMRTRSSSSSSSPRSVLISKNSNKKSVPNEHQQSSKSKPLAKKARKHMFLSDLRRELSKNDTRDDQRRRNDDDDDDDQLLINLFPLHPKRSLVKESDKNKNNHSTKDLQHEEDHSNTVVTYNFFENTNDCGAASLTGLLWDSIVDKQCSMKQEESFSPQSLTYNFQGEGSDGIDGDSLLLRTALRQKEREIDSSTTEEKWVYYSEVVEKKEEDMSPSICTPDSGRNHYQQHLSNQISPRLSLKLDYGEIMNAWSDKGSLYIGGDCSSSQIVPDILDDPLTPDSINNVMYGDAAGNMLWKVPEHHLRHDGRREDHSKMMEERGARVLRYKEKRQNRLFSKRIRYEVRKLNAEKRPRMKGRFVKRS</sequence>
<evidence type="ECO:0000256" key="3">
    <source>
        <dbReference type="PROSITE-ProRule" id="PRU00357"/>
    </source>
</evidence>
<dbReference type="InterPro" id="IPR052453">
    <property type="entry name" value="CONSTANS-like_ZF"/>
</dbReference>
<dbReference type="EMBL" id="JAJJMA010119302">
    <property type="protein sequence ID" value="MCL7032103.1"/>
    <property type="molecule type" value="Genomic_DNA"/>
</dbReference>
<reference evidence="6" key="1">
    <citation type="submission" date="2022-03" db="EMBL/GenBank/DDBJ databases">
        <title>A functionally conserved STORR gene fusion in Papaver species that diverged 16.8 million years ago.</title>
        <authorList>
            <person name="Catania T."/>
        </authorList>
    </citation>
    <scope>NUCLEOTIDE SEQUENCE</scope>
    <source>
        <strain evidence="6">S-191538</strain>
    </source>
</reference>
<dbReference type="Pfam" id="PF06203">
    <property type="entry name" value="CCT"/>
    <property type="match status" value="1"/>
</dbReference>
<feature type="compositionally biased region" description="Basic and acidic residues" evidence="4">
    <location>
        <begin position="101"/>
        <end position="122"/>
    </location>
</feature>
<evidence type="ECO:0000313" key="6">
    <source>
        <dbReference type="EMBL" id="MCL7032103.1"/>
    </source>
</evidence>
<accession>A0AA41VB57</accession>
<name>A0AA41VB57_PAPNU</name>
<feature type="domain" description="CCT" evidence="5">
    <location>
        <begin position="330"/>
        <end position="372"/>
    </location>
</feature>
<proteinExistence type="predicted"/>
<dbReference type="PROSITE" id="PS51017">
    <property type="entry name" value="CCT"/>
    <property type="match status" value="1"/>
</dbReference>
<evidence type="ECO:0000313" key="7">
    <source>
        <dbReference type="Proteomes" id="UP001177140"/>
    </source>
</evidence>
<dbReference type="GO" id="GO:0006355">
    <property type="term" value="P:regulation of DNA-templated transcription"/>
    <property type="evidence" value="ECO:0007669"/>
    <property type="project" value="TreeGrafter"/>
</dbReference>
<evidence type="ECO:0000256" key="1">
    <source>
        <dbReference type="ARBA" id="ARBA00004123"/>
    </source>
</evidence>
<keyword evidence="7" id="KW-1185">Reference proteome</keyword>
<dbReference type="PANTHER" id="PTHR31874">
    <property type="entry name" value="CCT MOTIF FAMILY PROTEIN, EXPRESSED"/>
    <property type="match status" value="1"/>
</dbReference>
<feature type="compositionally biased region" description="Polar residues" evidence="4">
    <location>
        <begin position="27"/>
        <end position="46"/>
    </location>
</feature>
<feature type="compositionally biased region" description="Basic and acidic residues" evidence="4">
    <location>
        <begin position="61"/>
        <end position="80"/>
    </location>
</feature>
<dbReference type="PANTHER" id="PTHR31874:SF25">
    <property type="entry name" value="CCT MOTIF FAMILY PROTEIN"/>
    <property type="match status" value="1"/>
</dbReference>
<evidence type="ECO:0000256" key="2">
    <source>
        <dbReference type="ARBA" id="ARBA00023242"/>
    </source>
</evidence>
<comment type="caution">
    <text evidence="6">The sequence shown here is derived from an EMBL/GenBank/DDBJ whole genome shotgun (WGS) entry which is preliminary data.</text>
</comment>
<dbReference type="InterPro" id="IPR010402">
    <property type="entry name" value="CCT_domain"/>
</dbReference>
<dbReference type="AlphaFoldDB" id="A0AA41VB57"/>
<gene>
    <name evidence="6" type="ORF">MKW94_013546</name>
</gene>
<feature type="region of interest" description="Disordered" evidence="4">
    <location>
        <begin position="99"/>
        <end position="122"/>
    </location>
</feature>